<evidence type="ECO:0000256" key="1">
    <source>
        <dbReference type="ARBA" id="ARBA00008060"/>
    </source>
</evidence>
<dbReference type="InterPro" id="IPR010760">
    <property type="entry name" value="DNA-repair_Swi5"/>
</dbReference>
<dbReference type="GO" id="GO:0032798">
    <property type="term" value="C:Swi5-Sfr1 complex"/>
    <property type="evidence" value="ECO:0007669"/>
    <property type="project" value="TreeGrafter"/>
</dbReference>
<evidence type="ECO:0000256" key="3">
    <source>
        <dbReference type="ARBA" id="ARBA00022763"/>
    </source>
</evidence>
<dbReference type="EMBL" id="CASHTH010001885">
    <property type="protein sequence ID" value="CAI8021343.1"/>
    <property type="molecule type" value="Genomic_DNA"/>
</dbReference>
<comment type="caution">
    <text evidence="10">The sequence shown here is derived from an EMBL/GenBank/DDBJ whole genome shotgun (WGS) entry which is preliminary data.</text>
</comment>
<organism evidence="10 11">
    <name type="scientific">Geodia barretti</name>
    <name type="common">Barrett's horny sponge</name>
    <dbReference type="NCBI Taxonomy" id="519541"/>
    <lineage>
        <taxon>Eukaryota</taxon>
        <taxon>Metazoa</taxon>
        <taxon>Porifera</taxon>
        <taxon>Demospongiae</taxon>
        <taxon>Heteroscleromorpha</taxon>
        <taxon>Tetractinellida</taxon>
        <taxon>Astrophorina</taxon>
        <taxon>Geodiidae</taxon>
        <taxon>Geodia</taxon>
    </lineage>
</organism>
<evidence type="ECO:0000313" key="10">
    <source>
        <dbReference type="EMBL" id="CAI8021343.1"/>
    </source>
</evidence>
<keyword evidence="11" id="KW-1185">Reference proteome</keyword>
<feature type="coiled-coil region" evidence="7">
    <location>
        <begin position="137"/>
        <end position="171"/>
    </location>
</feature>
<keyword evidence="7" id="KW-0175">Coiled coil</keyword>
<accession>A0AA35S0S9</accession>
<dbReference type="EMBL" id="CASHTH010000740">
    <property type="protein sequence ID" value="CAI8007011.1"/>
    <property type="molecule type" value="Genomic_DNA"/>
</dbReference>
<dbReference type="PANTHER" id="PTHR28529:SF2">
    <property type="entry name" value="DNA REPAIR PROTEIN SWI5 HOMOLOG"/>
    <property type="match status" value="1"/>
</dbReference>
<dbReference type="AlphaFoldDB" id="A0AA35S0S9"/>
<keyword evidence="3" id="KW-0227">DNA damage</keyword>
<evidence type="ECO:0000313" key="11">
    <source>
        <dbReference type="Proteomes" id="UP001174909"/>
    </source>
</evidence>
<evidence type="ECO:0000313" key="9">
    <source>
        <dbReference type="EMBL" id="CAI8007011.1"/>
    </source>
</evidence>
<dbReference type="GO" id="GO:0000724">
    <property type="term" value="P:double-strand break repair via homologous recombination"/>
    <property type="evidence" value="ECO:0007669"/>
    <property type="project" value="TreeGrafter"/>
</dbReference>
<dbReference type="Gene3D" id="1.20.5.170">
    <property type="match status" value="1"/>
</dbReference>
<protein>
    <recommendedName>
        <fullName evidence="2">DNA repair protein SWI5 homolog</fullName>
    </recommendedName>
    <alternativeName>
        <fullName evidence="5">Protein SAE3 homolog</fullName>
    </alternativeName>
</protein>
<evidence type="ECO:0000256" key="8">
    <source>
        <dbReference type="SAM" id="MobiDB-lite"/>
    </source>
</evidence>
<sequence>MMSGQESAAGLEVLPSPTSTAGPDPLTGAVTTPARDPAQRTTFRPPHRRLSASSSKVHAAFKSPLRTSPTSSTDTTSVSTPTGNSSSSKIPTAQQSIKATPPSSGVTGSARHKPYSLTPVRSRSTQSNTVRVTAETEESLRADIARLKEQIRANEAEIEELSQEYSEDELQQYIEHLHEYNEIKDAGQLLLGKLAEVQGTTVSELYRQFGLSLDD</sequence>
<evidence type="ECO:0000256" key="2">
    <source>
        <dbReference type="ARBA" id="ARBA00019825"/>
    </source>
</evidence>
<comment type="similarity">
    <text evidence="1">Belongs to the SWI5/SAE3 family.</text>
</comment>
<dbReference type="PANTHER" id="PTHR28529">
    <property type="entry name" value="DNA REPAIR PROTEIN SWI5 HOMOLOG"/>
    <property type="match status" value="1"/>
</dbReference>
<evidence type="ECO:0000256" key="5">
    <source>
        <dbReference type="ARBA" id="ARBA00030081"/>
    </source>
</evidence>
<dbReference type="Proteomes" id="UP001174909">
    <property type="component" value="Unassembled WGS sequence"/>
</dbReference>
<dbReference type="Pfam" id="PF07061">
    <property type="entry name" value="Swi5"/>
    <property type="match status" value="1"/>
</dbReference>
<dbReference type="FunFam" id="1.20.5.170:FF:000056">
    <property type="entry name" value="DNA repair protein SWI5 homolog"/>
    <property type="match status" value="1"/>
</dbReference>
<gene>
    <name evidence="10" type="ORF">GBAR_LOCUS12667</name>
    <name evidence="9" type="ORF">GBAR_LOCUS5009</name>
</gene>
<feature type="region of interest" description="Disordered" evidence="8">
    <location>
        <begin position="1"/>
        <end position="129"/>
    </location>
</feature>
<evidence type="ECO:0000256" key="6">
    <source>
        <dbReference type="ARBA" id="ARBA00059338"/>
    </source>
</evidence>
<reference evidence="10" key="1">
    <citation type="submission" date="2023-03" db="EMBL/GenBank/DDBJ databases">
        <authorList>
            <person name="Steffen K."/>
            <person name="Cardenas P."/>
        </authorList>
    </citation>
    <scope>NUCLEOTIDE SEQUENCE</scope>
</reference>
<evidence type="ECO:0000256" key="4">
    <source>
        <dbReference type="ARBA" id="ARBA00023204"/>
    </source>
</evidence>
<evidence type="ECO:0000256" key="7">
    <source>
        <dbReference type="SAM" id="Coils"/>
    </source>
</evidence>
<feature type="compositionally biased region" description="Low complexity" evidence="8">
    <location>
        <begin position="63"/>
        <end position="88"/>
    </location>
</feature>
<comment type="function">
    <text evidence="6">Component of the SWI5-SFR1 complex, a complex required for double-strand break repair via homologous recombination.</text>
</comment>
<dbReference type="GO" id="GO:0034974">
    <property type="term" value="C:Swi5-Swi2 complex"/>
    <property type="evidence" value="ECO:0007669"/>
    <property type="project" value="TreeGrafter"/>
</dbReference>
<feature type="compositionally biased region" description="Polar residues" evidence="8">
    <location>
        <begin position="89"/>
        <end position="107"/>
    </location>
</feature>
<name>A0AA35S0S9_GEOBA</name>
<feature type="compositionally biased region" description="Polar residues" evidence="8">
    <location>
        <begin position="119"/>
        <end position="129"/>
    </location>
</feature>
<keyword evidence="4" id="KW-0234">DNA repair</keyword>
<proteinExistence type="inferred from homology"/>